<feature type="transmembrane region" description="Helical" evidence="6">
    <location>
        <begin position="288"/>
        <end position="307"/>
    </location>
</feature>
<accession>A0A510Y8V7</accession>
<dbReference type="InterPro" id="IPR002797">
    <property type="entry name" value="Polysacc_synth"/>
</dbReference>
<evidence type="ECO:0000256" key="4">
    <source>
        <dbReference type="ARBA" id="ARBA00022989"/>
    </source>
</evidence>
<feature type="transmembrane region" description="Helical" evidence="6">
    <location>
        <begin position="443"/>
        <end position="462"/>
    </location>
</feature>
<feature type="transmembrane region" description="Helical" evidence="6">
    <location>
        <begin position="236"/>
        <end position="256"/>
    </location>
</feature>
<feature type="transmembrane region" description="Helical" evidence="6">
    <location>
        <begin position="166"/>
        <end position="184"/>
    </location>
</feature>
<feature type="transmembrane region" description="Helical" evidence="6">
    <location>
        <begin position="190"/>
        <end position="210"/>
    </location>
</feature>
<evidence type="ECO:0000256" key="5">
    <source>
        <dbReference type="ARBA" id="ARBA00023136"/>
    </source>
</evidence>
<evidence type="ECO:0000256" key="2">
    <source>
        <dbReference type="ARBA" id="ARBA00022475"/>
    </source>
</evidence>
<gene>
    <name evidence="7" type="ORF">MHA01_27000</name>
</gene>
<organism evidence="7 8">
    <name type="scientific">Marinococcus halophilus</name>
    <dbReference type="NCBI Taxonomy" id="1371"/>
    <lineage>
        <taxon>Bacteria</taxon>
        <taxon>Bacillati</taxon>
        <taxon>Bacillota</taxon>
        <taxon>Bacilli</taxon>
        <taxon>Bacillales</taxon>
        <taxon>Bacillaceae</taxon>
        <taxon>Marinococcus</taxon>
    </lineage>
</organism>
<dbReference type="InterPro" id="IPR050833">
    <property type="entry name" value="Poly_Biosynth_Transport"/>
</dbReference>
<evidence type="ECO:0000256" key="3">
    <source>
        <dbReference type="ARBA" id="ARBA00022692"/>
    </source>
</evidence>
<evidence type="ECO:0000256" key="6">
    <source>
        <dbReference type="SAM" id="Phobius"/>
    </source>
</evidence>
<evidence type="ECO:0000313" key="8">
    <source>
        <dbReference type="Proteomes" id="UP000321051"/>
    </source>
</evidence>
<keyword evidence="2" id="KW-1003">Cell membrane</keyword>
<keyword evidence="8" id="KW-1185">Reference proteome</keyword>
<evidence type="ECO:0000256" key="1">
    <source>
        <dbReference type="ARBA" id="ARBA00004651"/>
    </source>
</evidence>
<keyword evidence="7" id="KW-0813">Transport</keyword>
<dbReference type="EMBL" id="BJUN01000019">
    <property type="protein sequence ID" value="GEK59795.1"/>
    <property type="molecule type" value="Genomic_DNA"/>
</dbReference>
<keyword evidence="5 6" id="KW-0472">Membrane</keyword>
<name>A0A510Y8V7_MARHA</name>
<comment type="subcellular location">
    <subcellularLocation>
        <location evidence="1">Cell membrane</location>
        <topology evidence="1">Multi-pass membrane protein</topology>
    </subcellularLocation>
</comment>
<dbReference type="STRING" id="1371.GCA_900166605_00021"/>
<dbReference type="AlphaFoldDB" id="A0A510Y8V7"/>
<comment type="caution">
    <text evidence="7">The sequence shown here is derived from an EMBL/GenBank/DDBJ whole genome shotgun (WGS) entry which is preliminary data.</text>
</comment>
<feature type="transmembrane region" description="Helical" evidence="6">
    <location>
        <begin position="124"/>
        <end position="145"/>
    </location>
</feature>
<dbReference type="PANTHER" id="PTHR30250">
    <property type="entry name" value="PST FAMILY PREDICTED COLANIC ACID TRANSPORTER"/>
    <property type="match status" value="1"/>
</dbReference>
<feature type="transmembrane region" description="Helical" evidence="6">
    <location>
        <begin position="53"/>
        <end position="71"/>
    </location>
</feature>
<feature type="transmembrane region" description="Helical" evidence="6">
    <location>
        <begin position="387"/>
        <end position="406"/>
    </location>
</feature>
<dbReference type="CDD" id="cd13124">
    <property type="entry name" value="MATE_SpoVB_like"/>
    <property type="match status" value="1"/>
</dbReference>
<feature type="transmembrane region" description="Helical" evidence="6">
    <location>
        <begin position="92"/>
        <end position="112"/>
    </location>
</feature>
<feature type="transmembrane region" description="Helical" evidence="6">
    <location>
        <begin position="412"/>
        <end position="431"/>
    </location>
</feature>
<keyword evidence="4 6" id="KW-1133">Transmembrane helix</keyword>
<dbReference type="OrthoDB" id="9775950at2"/>
<proteinExistence type="predicted"/>
<feature type="transmembrane region" description="Helical" evidence="6">
    <location>
        <begin position="354"/>
        <end position="375"/>
    </location>
</feature>
<feature type="transmembrane region" description="Helical" evidence="6">
    <location>
        <begin position="474"/>
        <end position="493"/>
    </location>
</feature>
<sequence length="514" mass="54766">MTNDRRSFAHLLKSVSLLTAAALIGKVFSAVYRIPYQNMTGDIGYYVYQQAYPFYGIAMILALYGFPAVLAREMAQQKKAFDRLETMKAAGVVLTSAGAAAFMLLFFLAPAVAASMGDRQLTPVLRITSFVFLLVPVLSLGRGYYQGIGKMEPTAMSHVVEQVCRVSFILLFVWAAVSAGQGVYDIGAGAMGASVAGAGVGAVILLLLWWSHHRRASLPFHFRDFVAGYKTMVKKLLVPGVVVCLGAMVFIFYQWIDAFTVVPGLEAHGVSGREAKETKGVLDRAQPLLQFGTVVSTALAAAVLPSLRGNEGVFLGGLSLRISLVIGGAAAVGLYMVADFVNVMLFENSKGTELMAALAVSLLFSGWIVTANAILQGADHVRTAAGAILAGGGLKLVGNIVLIPAFGAMGAAAATIAGLAMTSLLQVVLLQKHRLVLWPSSRWCFRWLVLLVLLSAVLWLLKLPAESVRGRLDAGVWSLGLAGSGVVLCLVLVKGLKLFGHQEWSMFSAGQKHE</sequence>
<dbReference type="GO" id="GO:0005886">
    <property type="term" value="C:plasma membrane"/>
    <property type="evidence" value="ECO:0007669"/>
    <property type="project" value="UniProtKB-SubCell"/>
</dbReference>
<dbReference type="InterPro" id="IPR024923">
    <property type="entry name" value="PG_synth_SpoVB"/>
</dbReference>
<keyword evidence="3 6" id="KW-0812">Transmembrane</keyword>
<dbReference type="RefSeq" id="WP_094908855.1">
    <property type="nucleotide sequence ID" value="NZ_BJUN01000019.1"/>
</dbReference>
<dbReference type="Pfam" id="PF01943">
    <property type="entry name" value="Polysacc_synt"/>
    <property type="match status" value="1"/>
</dbReference>
<dbReference type="Proteomes" id="UP000321051">
    <property type="component" value="Unassembled WGS sequence"/>
</dbReference>
<reference evidence="7 8" key="1">
    <citation type="submission" date="2019-07" db="EMBL/GenBank/DDBJ databases">
        <title>Whole genome shotgun sequence of Marinococcus halophilus NBRC 102359.</title>
        <authorList>
            <person name="Hosoyama A."/>
            <person name="Uohara A."/>
            <person name="Ohji S."/>
            <person name="Ichikawa N."/>
        </authorList>
    </citation>
    <scope>NUCLEOTIDE SEQUENCE [LARGE SCALE GENOMIC DNA]</scope>
    <source>
        <strain evidence="7 8">NBRC 102359</strain>
    </source>
</reference>
<feature type="transmembrane region" description="Helical" evidence="6">
    <location>
        <begin position="319"/>
        <end position="338"/>
    </location>
</feature>
<protein>
    <submittedName>
        <fullName evidence="7">Sugar transporter</fullName>
    </submittedName>
</protein>
<evidence type="ECO:0000313" key="7">
    <source>
        <dbReference type="EMBL" id="GEK59795.1"/>
    </source>
</evidence>
<keyword evidence="7" id="KW-0762">Sugar transport</keyword>
<dbReference type="PANTHER" id="PTHR30250:SF29">
    <property type="entry name" value="POLYSACCHARIDE BIOSYNTHESIS PROTEIN C-TERMINAL DOMAIN-CONTAINING PROTEIN"/>
    <property type="match status" value="1"/>
</dbReference>